<reference evidence="14" key="1">
    <citation type="submission" date="2025-08" db="UniProtKB">
        <authorList>
            <consortium name="Ensembl"/>
        </authorList>
    </citation>
    <scope>IDENTIFICATION</scope>
</reference>
<comment type="similarity">
    <text evidence="2">Belongs to the krueppel C2H2-type zinc-finger protein family.</text>
</comment>
<dbReference type="FunFam" id="3.30.160.60:FF:002104">
    <property type="entry name" value="Si:ch211-266d19.4"/>
    <property type="match status" value="1"/>
</dbReference>
<sequence>MTKRQEVNERQHGKNDRISGQSSNASSDPKTCHLCHKTFEFQYMLRSHLIIFHKGKRCFKCPLCLKGFAFLRDLKKHQSNKRGCPTSESVKKRKELRPKSPPARIIPELSSNANYSKTCPVCHATFSQTSSLKSHFLRHHAPDKSRFKCPSASMAFVSHSQRKRHQQSKRGCRLERVYKHATKPAWSLAPRENKNDIPQPSSTATQEPPISQAPTTTAQNESTPYQCSRIHTGEKPFLCAECGKGFRSEKLLQSHSKSHVEGKPHACSTCGKRFQRKELLKQHIRHMLMHTGERPFLCDLCGKGFKSTAELRIHTRTHTGERPFKCPECGKGCRQKSELQEHLRRHTGERPYPCTVCDKRFYVSKDRKRHMLIHTGEKPFKCQACGMAFNRKALLRVHQKNKSCLYSHTSPLHYTPLHYTSL</sequence>
<feature type="compositionally biased region" description="Basic and acidic residues" evidence="12">
    <location>
        <begin position="1"/>
        <end position="17"/>
    </location>
</feature>
<feature type="domain" description="C2H2-type" evidence="13">
    <location>
        <begin position="352"/>
        <end position="379"/>
    </location>
</feature>
<dbReference type="PANTHER" id="PTHR24388:SF104">
    <property type="entry name" value="AT-RICH BINDING PROTEIN-RELATED"/>
    <property type="match status" value="1"/>
</dbReference>
<dbReference type="Pfam" id="PF13912">
    <property type="entry name" value="zf-C2H2_6"/>
    <property type="match status" value="1"/>
</dbReference>
<evidence type="ECO:0000256" key="1">
    <source>
        <dbReference type="ARBA" id="ARBA00004123"/>
    </source>
</evidence>
<evidence type="ECO:0000256" key="4">
    <source>
        <dbReference type="ARBA" id="ARBA00022737"/>
    </source>
</evidence>
<keyword evidence="6" id="KW-0862">Zinc</keyword>
<dbReference type="Proteomes" id="UP000694402">
    <property type="component" value="Unassembled WGS sequence"/>
</dbReference>
<feature type="domain" description="C2H2-type" evidence="13">
    <location>
        <begin position="380"/>
        <end position="411"/>
    </location>
</feature>
<name>A0A8C8G1X5_ONCTS</name>
<keyword evidence="7" id="KW-0805">Transcription regulation</keyword>
<feature type="region of interest" description="Disordered" evidence="12">
    <location>
        <begin position="1"/>
        <end position="29"/>
    </location>
</feature>
<feature type="region of interest" description="Disordered" evidence="12">
    <location>
        <begin position="183"/>
        <end position="224"/>
    </location>
</feature>
<dbReference type="GO" id="GO:0000978">
    <property type="term" value="F:RNA polymerase II cis-regulatory region sequence-specific DNA binding"/>
    <property type="evidence" value="ECO:0007669"/>
    <property type="project" value="TreeGrafter"/>
</dbReference>
<protein>
    <recommendedName>
        <fullName evidence="13">C2H2-type domain-containing protein</fullName>
    </recommendedName>
</protein>
<evidence type="ECO:0000256" key="2">
    <source>
        <dbReference type="ARBA" id="ARBA00006991"/>
    </source>
</evidence>
<evidence type="ECO:0000256" key="7">
    <source>
        <dbReference type="ARBA" id="ARBA00023015"/>
    </source>
</evidence>
<evidence type="ECO:0000256" key="3">
    <source>
        <dbReference type="ARBA" id="ARBA00022723"/>
    </source>
</evidence>
<organism evidence="14 15">
    <name type="scientific">Oncorhynchus tshawytscha</name>
    <name type="common">Chinook salmon</name>
    <name type="synonym">Salmo tshawytscha</name>
    <dbReference type="NCBI Taxonomy" id="74940"/>
    <lineage>
        <taxon>Eukaryota</taxon>
        <taxon>Metazoa</taxon>
        <taxon>Chordata</taxon>
        <taxon>Craniata</taxon>
        <taxon>Vertebrata</taxon>
        <taxon>Euteleostomi</taxon>
        <taxon>Actinopterygii</taxon>
        <taxon>Neopterygii</taxon>
        <taxon>Teleostei</taxon>
        <taxon>Protacanthopterygii</taxon>
        <taxon>Salmoniformes</taxon>
        <taxon>Salmonidae</taxon>
        <taxon>Salmoninae</taxon>
        <taxon>Oncorhynchus</taxon>
    </lineage>
</organism>
<feature type="region of interest" description="Disordered" evidence="12">
    <location>
        <begin position="79"/>
        <end position="103"/>
    </location>
</feature>
<reference evidence="14" key="2">
    <citation type="submission" date="2025-09" db="UniProtKB">
        <authorList>
            <consortium name="Ensembl"/>
        </authorList>
    </citation>
    <scope>IDENTIFICATION</scope>
</reference>
<keyword evidence="3" id="KW-0479">Metal-binding</keyword>
<dbReference type="SUPFAM" id="SSF57667">
    <property type="entry name" value="beta-beta-alpha zinc fingers"/>
    <property type="match status" value="5"/>
</dbReference>
<dbReference type="PANTHER" id="PTHR24388">
    <property type="entry name" value="ZINC FINGER PROTEIN"/>
    <property type="match status" value="1"/>
</dbReference>
<keyword evidence="5 11" id="KW-0863">Zinc-finger</keyword>
<evidence type="ECO:0000256" key="8">
    <source>
        <dbReference type="ARBA" id="ARBA00023125"/>
    </source>
</evidence>
<evidence type="ECO:0000256" key="6">
    <source>
        <dbReference type="ARBA" id="ARBA00022833"/>
    </source>
</evidence>
<feature type="domain" description="C2H2-type" evidence="13">
    <location>
        <begin position="296"/>
        <end position="323"/>
    </location>
</feature>
<feature type="domain" description="C2H2-type" evidence="13">
    <location>
        <begin position="265"/>
        <end position="295"/>
    </location>
</feature>
<keyword evidence="10" id="KW-0539">Nucleus</keyword>
<evidence type="ECO:0000256" key="12">
    <source>
        <dbReference type="SAM" id="MobiDB-lite"/>
    </source>
</evidence>
<keyword evidence="4" id="KW-0677">Repeat</keyword>
<dbReference type="GO" id="GO:0008270">
    <property type="term" value="F:zinc ion binding"/>
    <property type="evidence" value="ECO:0007669"/>
    <property type="project" value="UniProtKB-KW"/>
</dbReference>
<dbReference type="PROSITE" id="PS00028">
    <property type="entry name" value="ZINC_FINGER_C2H2_1"/>
    <property type="match status" value="6"/>
</dbReference>
<feature type="compositionally biased region" description="Polar residues" evidence="12">
    <location>
        <begin position="18"/>
        <end position="29"/>
    </location>
</feature>
<dbReference type="FunFam" id="3.30.160.60:FF:000176">
    <property type="entry name" value="zinc finger protein 70"/>
    <property type="match status" value="1"/>
</dbReference>
<dbReference type="AlphaFoldDB" id="A0A8C8G1X5"/>
<dbReference type="Pfam" id="PF00096">
    <property type="entry name" value="zf-C2H2"/>
    <property type="match status" value="5"/>
</dbReference>
<keyword evidence="15" id="KW-1185">Reference proteome</keyword>
<keyword evidence="8" id="KW-0238">DNA-binding</keyword>
<feature type="domain" description="C2H2-type" evidence="13">
    <location>
        <begin position="237"/>
        <end position="264"/>
    </location>
</feature>
<comment type="subcellular location">
    <subcellularLocation>
        <location evidence="1">Nucleus</location>
    </subcellularLocation>
</comment>
<dbReference type="Gene3D" id="3.30.160.60">
    <property type="entry name" value="Classic Zinc Finger"/>
    <property type="match status" value="8"/>
</dbReference>
<dbReference type="FunFam" id="3.30.160.60:FF:001370">
    <property type="entry name" value="Zinc finger protein"/>
    <property type="match status" value="1"/>
</dbReference>
<dbReference type="InterPro" id="IPR050527">
    <property type="entry name" value="Snail/Krueppel_Znf"/>
</dbReference>
<dbReference type="InterPro" id="IPR036236">
    <property type="entry name" value="Znf_C2H2_sf"/>
</dbReference>
<dbReference type="FunFam" id="3.30.160.60:FF:000100">
    <property type="entry name" value="Zinc finger 45-like"/>
    <property type="match status" value="1"/>
</dbReference>
<accession>A0A8C8G1X5</accession>
<dbReference type="InterPro" id="IPR013087">
    <property type="entry name" value="Znf_C2H2_type"/>
</dbReference>
<dbReference type="FunFam" id="3.30.160.60:FF:002343">
    <property type="entry name" value="Zinc finger protein 33A"/>
    <property type="match status" value="1"/>
</dbReference>
<evidence type="ECO:0000256" key="10">
    <source>
        <dbReference type="ARBA" id="ARBA00023242"/>
    </source>
</evidence>
<evidence type="ECO:0000313" key="15">
    <source>
        <dbReference type="Proteomes" id="UP000694402"/>
    </source>
</evidence>
<feature type="domain" description="C2H2-type" evidence="13">
    <location>
        <begin position="117"/>
        <end position="145"/>
    </location>
</feature>
<evidence type="ECO:0000259" key="13">
    <source>
        <dbReference type="PROSITE" id="PS50157"/>
    </source>
</evidence>
<evidence type="ECO:0000313" key="14">
    <source>
        <dbReference type="Ensembl" id="ENSOTSP00005042098.1"/>
    </source>
</evidence>
<proteinExistence type="inferred from homology"/>
<dbReference type="FunFam" id="3.30.160.60:FF:000688">
    <property type="entry name" value="zinc finger protein 197 isoform X1"/>
    <property type="match status" value="1"/>
</dbReference>
<feature type="domain" description="C2H2-type" evidence="13">
    <location>
        <begin position="324"/>
        <end position="351"/>
    </location>
</feature>
<feature type="domain" description="C2H2-type" evidence="13">
    <location>
        <begin position="30"/>
        <end position="58"/>
    </location>
</feature>
<evidence type="ECO:0000256" key="9">
    <source>
        <dbReference type="ARBA" id="ARBA00023163"/>
    </source>
</evidence>
<dbReference type="Ensembl" id="ENSOTST00005045794.2">
    <property type="protein sequence ID" value="ENSOTSP00005042098.1"/>
    <property type="gene ID" value="ENSOTSG00005020235.2"/>
</dbReference>
<dbReference type="GO" id="GO:0000981">
    <property type="term" value="F:DNA-binding transcription factor activity, RNA polymerase II-specific"/>
    <property type="evidence" value="ECO:0007669"/>
    <property type="project" value="TreeGrafter"/>
</dbReference>
<dbReference type="GO" id="GO:0005634">
    <property type="term" value="C:nucleus"/>
    <property type="evidence" value="ECO:0007669"/>
    <property type="project" value="UniProtKB-SubCell"/>
</dbReference>
<keyword evidence="9" id="KW-0804">Transcription</keyword>
<evidence type="ECO:0000256" key="5">
    <source>
        <dbReference type="ARBA" id="ARBA00022771"/>
    </source>
</evidence>
<dbReference type="GeneTree" id="ENSGT01150000286939"/>
<dbReference type="SMART" id="SM00355">
    <property type="entry name" value="ZnF_C2H2"/>
    <property type="match status" value="9"/>
</dbReference>
<feature type="compositionally biased region" description="Polar residues" evidence="12">
    <location>
        <begin position="196"/>
        <end position="224"/>
    </location>
</feature>
<evidence type="ECO:0000256" key="11">
    <source>
        <dbReference type="PROSITE-ProRule" id="PRU00042"/>
    </source>
</evidence>
<dbReference type="PROSITE" id="PS50157">
    <property type="entry name" value="ZINC_FINGER_C2H2_2"/>
    <property type="match status" value="8"/>
</dbReference>